<reference evidence="2 3" key="1">
    <citation type="submission" date="2019-06" db="EMBL/GenBank/DDBJ databases">
        <title>Saccharibacillus brassicae sp. nov., an endophytic bacterium isolated from Chinese cabbage seeds (Brassica pekinensis).</title>
        <authorList>
            <person name="Jiang L."/>
            <person name="Lee J."/>
            <person name="Kim S.W."/>
        </authorList>
    </citation>
    <scope>NUCLEOTIDE SEQUENCE [LARGE SCALE GENOMIC DNA]</scope>
    <source>
        <strain evidence="3">KCTC 43072 / ATSA2</strain>
    </source>
</reference>
<proteinExistence type="predicted"/>
<gene>
    <name evidence="2" type="ORF">FFV09_00900</name>
</gene>
<feature type="signal peptide" evidence="1">
    <location>
        <begin position="1"/>
        <end position="27"/>
    </location>
</feature>
<dbReference type="AlphaFoldDB" id="A0A4Y6UT80"/>
<dbReference type="EMBL" id="CP041217">
    <property type="protein sequence ID" value="QDH19537.1"/>
    <property type="molecule type" value="Genomic_DNA"/>
</dbReference>
<evidence type="ECO:0008006" key="4">
    <source>
        <dbReference type="Google" id="ProtNLM"/>
    </source>
</evidence>
<evidence type="ECO:0000313" key="2">
    <source>
        <dbReference type="EMBL" id="QDH19537.1"/>
    </source>
</evidence>
<dbReference type="KEGG" id="saca:FFV09_00900"/>
<dbReference type="Proteomes" id="UP000316968">
    <property type="component" value="Chromosome"/>
</dbReference>
<name>A0A4Y6UT80_SACBS</name>
<evidence type="ECO:0000256" key="1">
    <source>
        <dbReference type="SAM" id="SignalP"/>
    </source>
</evidence>
<dbReference type="RefSeq" id="WP_141445926.1">
    <property type="nucleotide sequence ID" value="NZ_CP041217.1"/>
</dbReference>
<protein>
    <recommendedName>
        <fullName evidence="4">Copper amine oxidase N-terminal domain-containing protein</fullName>
    </recommendedName>
</protein>
<feature type="chain" id="PRO_5021385650" description="Copper amine oxidase N-terminal domain-containing protein" evidence="1">
    <location>
        <begin position="28"/>
        <end position="368"/>
    </location>
</feature>
<dbReference type="OrthoDB" id="1684530at2"/>
<sequence length="368" mass="41313">MKVVSKFLCLILILSFGLGFPMKSVSAASDPLNNAYYLQELGVFVDNQIVISTQKTYLAENGKVYVPIKTISRLKGVTLEGGKDLTVRSSKGTFPINKSNSIAYKNTRYVTLEKFIAVTGISGRYEPQLSSVFFWKDYNSYQNTLDKINSAKKVHSEIRWYMGAKVYLYEKGQSGWVTGISSWGSEMTEFTIQTVDGKVIEKTVYGYDPDTFCTYSEYESIKGAFKNITVWADKHALPRSNPLYHTEKIKILNLGVNKGDAVIQARRADGSVVSFRVPLGSFPGGVIATHFYVTDPKRMYPAWKAKAWELIAGQKISKGMTKDMVLMSWGSPDDTSSYSGTYISTDTWTYGDTYLYFTNGILDSWMDL</sequence>
<organism evidence="2 3">
    <name type="scientific">Saccharibacillus brassicae</name>
    <dbReference type="NCBI Taxonomy" id="2583377"/>
    <lineage>
        <taxon>Bacteria</taxon>
        <taxon>Bacillati</taxon>
        <taxon>Bacillota</taxon>
        <taxon>Bacilli</taxon>
        <taxon>Bacillales</taxon>
        <taxon>Paenibacillaceae</taxon>
        <taxon>Saccharibacillus</taxon>
    </lineage>
</organism>
<evidence type="ECO:0000313" key="3">
    <source>
        <dbReference type="Proteomes" id="UP000316968"/>
    </source>
</evidence>
<accession>A0A4Y6UT80</accession>
<keyword evidence="3" id="KW-1185">Reference proteome</keyword>
<keyword evidence="1" id="KW-0732">Signal</keyword>